<dbReference type="Proteomes" id="UP000238348">
    <property type="component" value="Chromosome"/>
</dbReference>
<sequence length="209" mass="24035">MLAGFWQPRHDAKAVSLPARKLATMDDLLAIPEAQRFHEIIDGELVPKAMPSPKHGGAQASLAGVVFRPYNRRPGGRWPGGWWFATEVEVRFEEHEVYRPDVVGWRRDRLPELPEETPICVRPDWVCEVLSPSNARSDLVKKLRTYQRCQVPHYWIVDPRNELLTVHRWMSDGYLNVLTAERGERVKAEPFDAVEWSVGVLFGDDPDEE</sequence>
<dbReference type="InterPro" id="IPR008538">
    <property type="entry name" value="Uma2"/>
</dbReference>
<dbReference type="CDD" id="cd06260">
    <property type="entry name" value="DUF820-like"/>
    <property type="match status" value="1"/>
</dbReference>
<accession>A0A2L0ELJ2</accession>
<dbReference type="Gene3D" id="3.90.1570.10">
    <property type="entry name" value="tt1808, chain A"/>
    <property type="match status" value="1"/>
</dbReference>
<dbReference type="SUPFAM" id="SSF52980">
    <property type="entry name" value="Restriction endonuclease-like"/>
    <property type="match status" value="1"/>
</dbReference>
<dbReference type="InterPro" id="IPR011335">
    <property type="entry name" value="Restrct_endonuc-II-like"/>
</dbReference>
<dbReference type="PANTHER" id="PTHR34107:SF4">
    <property type="entry name" value="SLL1222 PROTEIN"/>
    <property type="match status" value="1"/>
</dbReference>
<dbReference type="AlphaFoldDB" id="A0A2L0ELJ2"/>
<evidence type="ECO:0000313" key="3">
    <source>
        <dbReference type="Proteomes" id="UP000238348"/>
    </source>
</evidence>
<dbReference type="EMBL" id="CP012673">
    <property type="protein sequence ID" value="AUX40150.1"/>
    <property type="molecule type" value="Genomic_DNA"/>
</dbReference>
<dbReference type="PANTHER" id="PTHR34107">
    <property type="entry name" value="SLL0198 PROTEIN-RELATED"/>
    <property type="match status" value="1"/>
</dbReference>
<feature type="domain" description="Putative restriction endonuclease" evidence="1">
    <location>
        <begin position="26"/>
        <end position="191"/>
    </location>
</feature>
<evidence type="ECO:0000259" key="1">
    <source>
        <dbReference type="Pfam" id="PF05685"/>
    </source>
</evidence>
<reference evidence="2 3" key="1">
    <citation type="submission" date="2015-09" db="EMBL/GenBank/DDBJ databases">
        <title>Sorangium comparison.</title>
        <authorList>
            <person name="Zaburannyi N."/>
            <person name="Bunk B."/>
            <person name="Overmann J."/>
            <person name="Mueller R."/>
        </authorList>
    </citation>
    <scope>NUCLEOTIDE SEQUENCE [LARGE SCALE GENOMIC DNA]</scope>
    <source>
        <strain evidence="2 3">So ce26</strain>
    </source>
</reference>
<evidence type="ECO:0000313" key="2">
    <source>
        <dbReference type="EMBL" id="AUX40150.1"/>
    </source>
</evidence>
<protein>
    <recommendedName>
        <fullName evidence="1">Putative restriction endonuclease domain-containing protein</fullName>
    </recommendedName>
</protein>
<organism evidence="2 3">
    <name type="scientific">Sorangium cellulosum</name>
    <name type="common">Polyangium cellulosum</name>
    <dbReference type="NCBI Taxonomy" id="56"/>
    <lineage>
        <taxon>Bacteria</taxon>
        <taxon>Pseudomonadati</taxon>
        <taxon>Myxococcota</taxon>
        <taxon>Polyangia</taxon>
        <taxon>Polyangiales</taxon>
        <taxon>Polyangiaceae</taxon>
        <taxon>Sorangium</taxon>
    </lineage>
</organism>
<name>A0A2L0ELJ2_SORCE</name>
<dbReference type="Pfam" id="PF05685">
    <property type="entry name" value="Uma2"/>
    <property type="match status" value="1"/>
</dbReference>
<dbReference type="InterPro" id="IPR012296">
    <property type="entry name" value="Nuclease_put_TT1808"/>
</dbReference>
<gene>
    <name evidence="2" type="ORF">SOCE26_015470</name>
</gene>
<proteinExistence type="predicted"/>